<dbReference type="Proteomes" id="UP000192610">
    <property type="component" value="Unassembled WGS sequence"/>
</dbReference>
<protein>
    <recommendedName>
        <fullName evidence="2">Secretion system C-terminal sorting domain-containing protein</fullName>
    </recommendedName>
</protein>
<dbReference type="InterPro" id="IPR026444">
    <property type="entry name" value="Secre_tail"/>
</dbReference>
<keyword evidence="4" id="KW-1185">Reference proteome</keyword>
<dbReference type="EMBL" id="LVXG01000056">
    <property type="protein sequence ID" value="OQP43166.1"/>
    <property type="molecule type" value="Genomic_DNA"/>
</dbReference>
<keyword evidence="1" id="KW-0732">Signal</keyword>
<feature type="chain" id="PRO_5010748071" description="Secretion system C-terminal sorting domain-containing protein" evidence="1">
    <location>
        <begin position="24"/>
        <end position="415"/>
    </location>
</feature>
<reference evidence="4" key="1">
    <citation type="submission" date="2016-04" db="EMBL/GenBank/DDBJ databases">
        <authorList>
            <person name="Chen L."/>
            <person name="Zhuang W."/>
            <person name="Wang G."/>
        </authorList>
    </citation>
    <scope>NUCLEOTIDE SEQUENCE [LARGE SCALE GENOMIC DNA]</scope>
    <source>
        <strain evidence="4">17621</strain>
    </source>
</reference>
<dbReference type="RefSeq" id="WP_081203581.1">
    <property type="nucleotide sequence ID" value="NZ_FOCZ01000005.1"/>
</dbReference>
<dbReference type="NCBIfam" id="TIGR04183">
    <property type="entry name" value="Por_Secre_tail"/>
    <property type="match status" value="1"/>
</dbReference>
<dbReference type="AlphaFoldDB" id="A0A1V9EAP4"/>
<dbReference type="OrthoDB" id="621743at2"/>
<feature type="domain" description="Secretion system C-terminal sorting" evidence="2">
    <location>
        <begin position="334"/>
        <end position="414"/>
    </location>
</feature>
<evidence type="ECO:0000256" key="1">
    <source>
        <dbReference type="SAM" id="SignalP"/>
    </source>
</evidence>
<proteinExistence type="predicted"/>
<accession>A0A1V9EAP4</accession>
<gene>
    <name evidence="3" type="ORF">A4H97_13615</name>
</gene>
<feature type="signal peptide" evidence="1">
    <location>
        <begin position="1"/>
        <end position="23"/>
    </location>
</feature>
<comment type="caution">
    <text evidence="3">The sequence shown here is derived from an EMBL/GenBank/DDBJ whole genome shotgun (WGS) entry which is preliminary data.</text>
</comment>
<dbReference type="STRING" id="354355.SAMN05660816_03392"/>
<dbReference type="Pfam" id="PF18962">
    <property type="entry name" value="Por_Secre_tail"/>
    <property type="match status" value="1"/>
</dbReference>
<name>A0A1V9EAP4_9BACT</name>
<evidence type="ECO:0000313" key="3">
    <source>
        <dbReference type="EMBL" id="OQP43166.1"/>
    </source>
</evidence>
<evidence type="ECO:0000259" key="2">
    <source>
        <dbReference type="Pfam" id="PF18962"/>
    </source>
</evidence>
<sequence>MRYRFLHTSLAACMLIVTIQVSAQQRQTTAFAITSSEKGNFNWTDVKQIDLTTGTVTRSIFDAKQTNFTVYNARTGKEIKPVTQNGVTVTTNASMPVASLAAACAYDQRHNRLYYAPLFMNQLRYIDLDEKTPKFYYFDNEPFMQVTDAGNEANHVTRMVIGADGDGYALSNDANHLIRFTTGKKPVITDLGALLDDASNGDKSVHAKLVAWGGDMIADAAGNLYMISAYRNVYKVNIQSRVAVWLAEIKGMPASFTTNGAVVDNEGNLIVSSANTAEGYYKVDMKSWSATRINIEGTVFNASDLANGNLAFPNDKETVPLINRPIVRNDKIGLYPNPISTNLVYVSFKNNESGRYTIQLLDLNGKVITEKIAVVNAGGKVVPVAVESNLAKGPYMIKVLSNSKKPVFADKLIIQ</sequence>
<organism evidence="3 4">
    <name type="scientific">Niastella yeongjuensis</name>
    <dbReference type="NCBI Taxonomy" id="354355"/>
    <lineage>
        <taxon>Bacteria</taxon>
        <taxon>Pseudomonadati</taxon>
        <taxon>Bacteroidota</taxon>
        <taxon>Chitinophagia</taxon>
        <taxon>Chitinophagales</taxon>
        <taxon>Chitinophagaceae</taxon>
        <taxon>Niastella</taxon>
    </lineage>
</organism>
<evidence type="ECO:0000313" key="4">
    <source>
        <dbReference type="Proteomes" id="UP000192610"/>
    </source>
</evidence>
<dbReference type="SUPFAM" id="SSF63829">
    <property type="entry name" value="Calcium-dependent phosphotriesterase"/>
    <property type="match status" value="1"/>
</dbReference>